<evidence type="ECO:0000256" key="2">
    <source>
        <dbReference type="ARBA" id="ARBA00012171"/>
    </source>
</evidence>
<comment type="catalytic activity">
    <reaction evidence="3">
        <text>L-arginine + H2O = L-citrulline + NH4(+)</text>
        <dbReference type="Rhea" id="RHEA:19597"/>
        <dbReference type="ChEBI" id="CHEBI:15377"/>
        <dbReference type="ChEBI" id="CHEBI:28938"/>
        <dbReference type="ChEBI" id="CHEBI:32682"/>
        <dbReference type="ChEBI" id="CHEBI:57743"/>
        <dbReference type="EC" id="3.5.3.6"/>
    </reaction>
</comment>
<dbReference type="EMBL" id="JBHSMT010000008">
    <property type="protein sequence ID" value="MFC5473330.1"/>
    <property type="molecule type" value="Genomic_DNA"/>
</dbReference>
<comment type="caution">
    <text evidence="4">The sequence shown here is derived from an EMBL/GenBank/DDBJ whole genome shotgun (WGS) entry which is preliminary data.</text>
</comment>
<organism evidence="4 5">
    <name type="scientific">Paraherbaspirillum soli</name>
    <dbReference type="NCBI Taxonomy" id="631222"/>
    <lineage>
        <taxon>Bacteria</taxon>
        <taxon>Pseudomonadati</taxon>
        <taxon>Pseudomonadota</taxon>
        <taxon>Betaproteobacteria</taxon>
        <taxon>Burkholderiales</taxon>
        <taxon>Oxalobacteraceae</taxon>
        <taxon>Paraherbaspirillum</taxon>
    </lineage>
</organism>
<dbReference type="SUPFAM" id="SSF55909">
    <property type="entry name" value="Pentein"/>
    <property type="match status" value="1"/>
</dbReference>
<dbReference type="Gene3D" id="3.75.10.10">
    <property type="entry name" value="L-arginine/glycine Amidinotransferase, Chain A"/>
    <property type="match status" value="1"/>
</dbReference>
<comment type="pathway">
    <text evidence="1">Amino-acid degradation; L-arginine degradation via ADI pathway; carbamoyl phosphate from L-arginine: step 1/2.</text>
</comment>
<dbReference type="PANTHER" id="PTHR47271">
    <property type="entry name" value="ARGININE DEIMINASE"/>
    <property type="match status" value="1"/>
</dbReference>
<evidence type="ECO:0000313" key="4">
    <source>
        <dbReference type="EMBL" id="MFC5473330.1"/>
    </source>
</evidence>
<dbReference type="EC" id="3.5.3.6" evidence="2"/>
<accession>A0ABW0M5K7</accession>
<evidence type="ECO:0000313" key="5">
    <source>
        <dbReference type="Proteomes" id="UP001596045"/>
    </source>
</evidence>
<evidence type="ECO:0000256" key="1">
    <source>
        <dbReference type="ARBA" id="ARBA00005213"/>
    </source>
</evidence>
<gene>
    <name evidence="4" type="ORF">ACFPM8_05110</name>
</gene>
<dbReference type="RefSeq" id="WP_378995621.1">
    <property type="nucleotide sequence ID" value="NZ_JBHSMT010000008.1"/>
</dbReference>
<dbReference type="PANTHER" id="PTHR47271:SF2">
    <property type="entry name" value="ARGININE DEIMINASE"/>
    <property type="match status" value="1"/>
</dbReference>
<protein>
    <recommendedName>
        <fullName evidence="2">arginine deiminase</fullName>
        <ecNumber evidence="2">3.5.3.6</ecNumber>
    </recommendedName>
</protein>
<dbReference type="Proteomes" id="UP001596045">
    <property type="component" value="Unassembled WGS sequence"/>
</dbReference>
<reference evidence="5" key="1">
    <citation type="journal article" date="2019" name="Int. J. Syst. Evol. Microbiol.">
        <title>The Global Catalogue of Microorganisms (GCM) 10K type strain sequencing project: providing services to taxonomists for standard genome sequencing and annotation.</title>
        <authorList>
            <consortium name="The Broad Institute Genomics Platform"/>
            <consortium name="The Broad Institute Genome Sequencing Center for Infectious Disease"/>
            <person name="Wu L."/>
            <person name="Ma J."/>
        </authorList>
    </citation>
    <scope>NUCLEOTIDE SEQUENCE [LARGE SCALE GENOMIC DNA]</scope>
    <source>
        <strain evidence="5">JCM 17066</strain>
    </source>
</reference>
<sequence length="301" mass="33103">MSDNLLDHTADNGKDTFLMCPPDHFEVSYVINPWMAGNIAQGNHSIAMRQWLALVEAIAKVADVKLMPAMPGVPDLVFTANAGVVLGNKVVLSRFRHVERQAEEVYFDAAFKEQGFEVLTVPPELPFEGAGDALMDRTENLLWFGHGHRSDAACAAQLEELLDIEVQPLKLVDERFYHLDTCFCPLAGGYLMYFPEAFDAASQAKIAARVPADKRIVVGSEDALHFACNTVNSGRHIFLNQASDALVTELQARGFVVHQTPLTEFLKAGGAAKCLTLKLNEPQQTVLSEPHEERVAAYASH</sequence>
<name>A0ABW0M5K7_9BURK</name>
<proteinExistence type="predicted"/>
<evidence type="ECO:0000256" key="3">
    <source>
        <dbReference type="ARBA" id="ARBA00049429"/>
    </source>
</evidence>
<dbReference type="Pfam" id="PF19420">
    <property type="entry name" value="DDAH_eukar"/>
    <property type="match status" value="1"/>
</dbReference>
<keyword evidence="5" id="KW-1185">Reference proteome</keyword>